<sequence length="140" mass="14531">MKNVFTEGGHDNLHAALVGLALALFVVGILAGFHLFIKGNSRAAGAVASLAIAGAVVSFICSTDAVLVDSDARVDAFVSAAKSSYGVPLTHADGEKAYRAYRSGDDKFEANIQGSEYLFGLSKKGDNLVLLILGAEPRTS</sequence>
<feature type="transmembrane region" description="Helical" evidence="1">
    <location>
        <begin position="43"/>
        <end position="60"/>
    </location>
</feature>
<keyword evidence="3" id="KW-1185">Reference proteome</keyword>
<dbReference type="RefSeq" id="WP_119702849.1">
    <property type="nucleotide sequence ID" value="NZ_JBHSOI010000001.1"/>
</dbReference>
<reference evidence="2 3" key="1">
    <citation type="submission" date="2018-08" db="EMBL/GenBank/DDBJ databases">
        <title>Aeromicrobium sp. M2KJ-4, whole genome shotgun sequence.</title>
        <authorList>
            <person name="Tuo L."/>
        </authorList>
    </citation>
    <scope>NUCLEOTIDE SEQUENCE [LARGE SCALE GENOMIC DNA]</scope>
    <source>
        <strain evidence="2 3">M2KJ-4</strain>
    </source>
</reference>
<keyword evidence="1" id="KW-0472">Membrane</keyword>
<feature type="transmembrane region" description="Helical" evidence="1">
    <location>
        <begin position="12"/>
        <end position="36"/>
    </location>
</feature>
<dbReference type="Proteomes" id="UP000265581">
    <property type="component" value="Unassembled WGS sequence"/>
</dbReference>
<evidence type="ECO:0000256" key="1">
    <source>
        <dbReference type="SAM" id="Phobius"/>
    </source>
</evidence>
<keyword evidence="1" id="KW-1133">Transmembrane helix</keyword>
<dbReference type="AlphaFoldDB" id="A0A371PB09"/>
<evidence type="ECO:0000313" key="2">
    <source>
        <dbReference type="EMBL" id="REK72736.1"/>
    </source>
</evidence>
<proteinExistence type="predicted"/>
<keyword evidence="1" id="KW-0812">Transmembrane</keyword>
<evidence type="ECO:0000313" key="3">
    <source>
        <dbReference type="Proteomes" id="UP000265581"/>
    </source>
</evidence>
<name>A0A371PB09_9ACTN</name>
<comment type="caution">
    <text evidence="2">The sequence shown here is derived from an EMBL/GenBank/DDBJ whole genome shotgun (WGS) entry which is preliminary data.</text>
</comment>
<protein>
    <submittedName>
        <fullName evidence="2">Uncharacterized protein</fullName>
    </submittedName>
</protein>
<accession>A0A371PB09</accession>
<gene>
    <name evidence="2" type="ORF">DX116_03800</name>
</gene>
<organism evidence="2 3">
    <name type="scientific">Aeromicrobium endophyticum</name>
    <dbReference type="NCBI Taxonomy" id="2292704"/>
    <lineage>
        <taxon>Bacteria</taxon>
        <taxon>Bacillati</taxon>
        <taxon>Actinomycetota</taxon>
        <taxon>Actinomycetes</taxon>
        <taxon>Propionibacteriales</taxon>
        <taxon>Nocardioidaceae</taxon>
        <taxon>Aeromicrobium</taxon>
    </lineage>
</organism>
<dbReference type="OrthoDB" id="3748043at2"/>
<dbReference type="EMBL" id="QUBR01000001">
    <property type="protein sequence ID" value="REK72736.1"/>
    <property type="molecule type" value="Genomic_DNA"/>
</dbReference>